<dbReference type="GO" id="GO:0016765">
    <property type="term" value="F:transferase activity, transferring alkyl or aryl (other than methyl) groups"/>
    <property type="evidence" value="ECO:0007669"/>
    <property type="project" value="InterPro"/>
</dbReference>
<dbReference type="Proteomes" id="UP000011867">
    <property type="component" value="Chromosome"/>
</dbReference>
<dbReference type="STRING" id="268739.Nmlp_3027"/>
<comment type="subcellular location">
    <subcellularLocation>
        <location evidence="1">Cell membrane</location>
        <topology evidence="1">Multi-pass membrane protein</topology>
    </subcellularLocation>
</comment>
<keyword evidence="7" id="KW-1185">Reference proteome</keyword>
<dbReference type="Gene3D" id="1.20.120.1780">
    <property type="entry name" value="UbiA prenyltransferase"/>
    <property type="match status" value="1"/>
</dbReference>
<dbReference type="PANTHER" id="PTHR42723">
    <property type="entry name" value="CHLOROPHYLL SYNTHASE"/>
    <property type="match status" value="1"/>
</dbReference>
<accession>M1XS73</accession>
<dbReference type="EMBL" id="HF582854">
    <property type="protein sequence ID" value="CCQ37170.1"/>
    <property type="molecule type" value="Genomic_DNA"/>
</dbReference>
<evidence type="ECO:0000256" key="2">
    <source>
        <dbReference type="ARBA" id="ARBA00022692"/>
    </source>
</evidence>
<dbReference type="Pfam" id="PF01040">
    <property type="entry name" value="UbiA"/>
    <property type="match status" value="1"/>
</dbReference>
<keyword evidence="3 5" id="KW-1133">Transmembrane helix</keyword>
<sequence>MTQPVLDRFLPSERTTAGYLLRISRPRFWLYLAGPVVVGVAYAARTPGELFAPLAVALFAYFLLPANVFLYGVNDVFDADVDAGNPKKDETGREVRYRGGRVVPGLVALTGALAVAFVPSLPAAGVVALAAFLFLAVEYSAPPLRFKTTPFLDSVSNGLYVLPGVVAYAAIAGSAPPPAAVLGGWLWTMGMHTFSAIPDIEPDRAAGIETTATALGESRTYLYCGLCWLAAAVVFGTVHPFFAAVLGVYPVFVTFVAVSPVSVERAYWWFPVLNTAAGTALTLAALWVMLYG</sequence>
<evidence type="ECO:0000256" key="4">
    <source>
        <dbReference type="ARBA" id="ARBA00023136"/>
    </source>
</evidence>
<dbReference type="eggNOG" id="arCOG00478">
    <property type="taxonomic scope" value="Archaea"/>
</dbReference>
<evidence type="ECO:0000313" key="6">
    <source>
        <dbReference type="EMBL" id="CCQ37170.1"/>
    </source>
</evidence>
<dbReference type="AlphaFoldDB" id="M1XS73"/>
<feature type="transmembrane region" description="Helical" evidence="5">
    <location>
        <begin position="159"/>
        <end position="187"/>
    </location>
</feature>
<evidence type="ECO:0000256" key="1">
    <source>
        <dbReference type="ARBA" id="ARBA00004651"/>
    </source>
</evidence>
<evidence type="ECO:0000256" key="3">
    <source>
        <dbReference type="ARBA" id="ARBA00022989"/>
    </source>
</evidence>
<protein>
    <submittedName>
        <fullName evidence="6">Lycopene elongase / lycopene 1,2-hydratase</fullName>
        <ecNumber evidence="6">2.5.1.-</ecNumber>
    </submittedName>
</protein>
<feature type="transmembrane region" description="Helical" evidence="5">
    <location>
        <begin position="50"/>
        <end position="70"/>
    </location>
</feature>
<reference evidence="6 7" key="1">
    <citation type="journal article" date="2013" name="Genome Announc.">
        <title>Genome of the haloarchaeon Natronomonas moolapensis, a neutrophilic member of a previously haloalkaliphilic genus.</title>
        <authorList>
            <person name="Dyall-Smith M.L."/>
            <person name="Pfeiffer F."/>
            <person name="Oberwinkler T."/>
            <person name="Klee K."/>
            <person name="Rampp M."/>
            <person name="Palm P."/>
            <person name="Gross K."/>
            <person name="Schuster S.C."/>
            <person name="Oesterhelt D."/>
        </authorList>
    </citation>
    <scope>NUCLEOTIDE SEQUENCE [LARGE SCALE GENOMIC DNA]</scope>
    <source>
        <strain evidence="7">DSM 18674 / JCM 14361 / 8.8.11</strain>
    </source>
</reference>
<dbReference type="Gene3D" id="1.10.357.140">
    <property type="entry name" value="UbiA prenyltransferase"/>
    <property type="match status" value="1"/>
</dbReference>
<dbReference type="KEGG" id="nmo:Nmlp_3027"/>
<dbReference type="InterPro" id="IPR000537">
    <property type="entry name" value="UbiA_prenyltransferase"/>
</dbReference>
<dbReference type="OrthoDB" id="305381at2157"/>
<dbReference type="PANTHER" id="PTHR42723:SF1">
    <property type="entry name" value="CHLOROPHYLL SYNTHASE, CHLOROPLASTIC"/>
    <property type="match status" value="1"/>
</dbReference>
<dbReference type="CDD" id="cd13966">
    <property type="entry name" value="PT_UbiA_4"/>
    <property type="match status" value="1"/>
</dbReference>
<evidence type="ECO:0000256" key="5">
    <source>
        <dbReference type="SAM" id="Phobius"/>
    </source>
</evidence>
<name>M1XS73_NATM8</name>
<evidence type="ECO:0000313" key="7">
    <source>
        <dbReference type="Proteomes" id="UP000011867"/>
    </source>
</evidence>
<feature type="transmembrane region" description="Helical" evidence="5">
    <location>
        <begin position="221"/>
        <end position="246"/>
    </location>
</feature>
<dbReference type="HOGENOM" id="CLU_058976_0_0_2"/>
<dbReference type="EC" id="2.5.1.-" evidence="6"/>
<dbReference type="InterPro" id="IPR044878">
    <property type="entry name" value="UbiA_sf"/>
</dbReference>
<proteinExistence type="predicted"/>
<feature type="transmembrane region" description="Helical" evidence="5">
    <location>
        <begin position="266"/>
        <end position="290"/>
    </location>
</feature>
<dbReference type="InterPro" id="IPR050475">
    <property type="entry name" value="Prenyltransferase_related"/>
</dbReference>
<keyword evidence="6" id="KW-0808">Transferase</keyword>
<organism evidence="6 7">
    <name type="scientific">Natronomonas moolapensis (strain DSM 18674 / CECT 7526 / JCM 14361 / 8.8.11)</name>
    <dbReference type="NCBI Taxonomy" id="268739"/>
    <lineage>
        <taxon>Archaea</taxon>
        <taxon>Methanobacteriati</taxon>
        <taxon>Methanobacteriota</taxon>
        <taxon>Stenosarchaea group</taxon>
        <taxon>Halobacteria</taxon>
        <taxon>Halobacteriales</taxon>
        <taxon>Natronomonadaceae</taxon>
        <taxon>Natronomonas</taxon>
    </lineage>
</organism>
<feature type="transmembrane region" description="Helical" evidence="5">
    <location>
        <begin position="106"/>
        <end position="139"/>
    </location>
</feature>
<dbReference type="GO" id="GO:0005886">
    <property type="term" value="C:plasma membrane"/>
    <property type="evidence" value="ECO:0007669"/>
    <property type="project" value="UniProtKB-SubCell"/>
</dbReference>
<dbReference type="RefSeq" id="WP_015409920.1">
    <property type="nucleotide sequence ID" value="NC_020388.1"/>
</dbReference>
<gene>
    <name evidence="6" type="primary">lyeJ</name>
    <name evidence="6" type="ordered locus">Nmlp_3027</name>
</gene>
<keyword evidence="2 5" id="KW-0812">Transmembrane</keyword>
<dbReference type="GeneID" id="14652435"/>
<keyword evidence="4 5" id="KW-0472">Membrane</keyword>
<dbReference type="NCBIfam" id="NF009516">
    <property type="entry name" value="PRK12875.1"/>
    <property type="match status" value="1"/>
</dbReference>
<feature type="transmembrane region" description="Helical" evidence="5">
    <location>
        <begin position="28"/>
        <end position="44"/>
    </location>
</feature>